<keyword evidence="3" id="KW-1185">Reference proteome</keyword>
<comment type="caution">
    <text evidence="2">The sequence shown here is derived from an EMBL/GenBank/DDBJ whole genome shotgun (WGS) entry which is preliminary data.</text>
</comment>
<evidence type="ECO:0000313" key="2">
    <source>
        <dbReference type="EMBL" id="CAG7716276.1"/>
    </source>
</evidence>
<protein>
    <recommendedName>
        <fullName evidence="1">Hemocyanin C-terminal domain-containing protein</fullName>
    </recommendedName>
</protein>
<feature type="non-terminal residue" evidence="2">
    <location>
        <position position="71"/>
    </location>
</feature>
<evidence type="ECO:0000313" key="3">
    <source>
        <dbReference type="Proteomes" id="UP000708208"/>
    </source>
</evidence>
<dbReference type="InterPro" id="IPR005203">
    <property type="entry name" value="Hemocyanin_C"/>
</dbReference>
<dbReference type="Proteomes" id="UP000708208">
    <property type="component" value="Unassembled WGS sequence"/>
</dbReference>
<gene>
    <name evidence="2" type="ORF">AFUS01_LOCUS5796</name>
</gene>
<accession>A0A8J2JB59</accession>
<proteinExistence type="predicted"/>
<organism evidence="2 3">
    <name type="scientific">Allacma fusca</name>
    <dbReference type="NCBI Taxonomy" id="39272"/>
    <lineage>
        <taxon>Eukaryota</taxon>
        <taxon>Metazoa</taxon>
        <taxon>Ecdysozoa</taxon>
        <taxon>Arthropoda</taxon>
        <taxon>Hexapoda</taxon>
        <taxon>Collembola</taxon>
        <taxon>Symphypleona</taxon>
        <taxon>Sminthuridae</taxon>
        <taxon>Allacma</taxon>
    </lineage>
</organism>
<reference evidence="2" key="1">
    <citation type="submission" date="2021-06" db="EMBL/GenBank/DDBJ databases">
        <authorList>
            <person name="Hodson N. C."/>
            <person name="Mongue J. A."/>
            <person name="Jaron S. K."/>
        </authorList>
    </citation>
    <scope>NUCLEOTIDE SEQUENCE</scope>
</reference>
<feature type="non-terminal residue" evidence="2">
    <location>
        <position position="1"/>
    </location>
</feature>
<dbReference type="AlphaFoldDB" id="A0A8J2JB59"/>
<feature type="domain" description="Hemocyanin C-terminal" evidence="1">
    <location>
        <begin position="6"/>
        <end position="71"/>
    </location>
</feature>
<dbReference type="Pfam" id="PF03723">
    <property type="entry name" value="Hemocyanin_C"/>
    <property type="match status" value="1"/>
</dbReference>
<dbReference type="EMBL" id="CAJVCH010037278">
    <property type="protein sequence ID" value="CAG7716276.1"/>
    <property type="molecule type" value="Genomic_DNA"/>
</dbReference>
<sequence length="71" mass="7988">QTLGAYPEPELLWQGVRVSEISVSTAGRDKNLLVTNWMQSDIDLTRGLDLQRSSAMNQGPVWARVTHLNHE</sequence>
<name>A0A8J2JB59_9HEXA</name>
<dbReference type="OrthoDB" id="8119704at2759"/>
<evidence type="ECO:0000259" key="1">
    <source>
        <dbReference type="Pfam" id="PF03723"/>
    </source>
</evidence>